<dbReference type="PIR" id="A96925">
    <property type="entry name" value="A96925"/>
</dbReference>
<evidence type="ECO:0000313" key="3">
    <source>
        <dbReference type="Proteomes" id="UP000000814"/>
    </source>
</evidence>
<feature type="transmembrane region" description="Helical" evidence="1">
    <location>
        <begin position="212"/>
        <end position="234"/>
    </location>
</feature>
<dbReference type="OrthoDB" id="5753718at2"/>
<keyword evidence="1" id="KW-0472">Membrane</keyword>
<evidence type="ECO:0000313" key="2">
    <source>
        <dbReference type="EMBL" id="AAK78188.1"/>
    </source>
</evidence>
<dbReference type="PANTHER" id="PTHR41771">
    <property type="entry name" value="MEMBRANE PROTEIN-RELATED"/>
    <property type="match status" value="1"/>
</dbReference>
<dbReference type="STRING" id="272562.CA_C0206"/>
<gene>
    <name evidence="2" type="ordered locus">CA_C0206</name>
</gene>
<dbReference type="PANTHER" id="PTHR41771:SF1">
    <property type="entry name" value="MEMBRANE PROTEIN"/>
    <property type="match status" value="1"/>
</dbReference>
<feature type="transmembrane region" description="Helical" evidence="1">
    <location>
        <begin position="254"/>
        <end position="273"/>
    </location>
</feature>
<accession>Q97MJ0</accession>
<sequence length="397" mass="43620">MNSRFKGIRIIIFSAIAIFFLAFLYIFNITHPVKFSYENGKSNVKYERARVLEVTNNNLRKSINLTNIYFGSQKVKVKVLTGEHKGDIKVVQNYLTDIHNVFTRKGMVIVIEIDTVNQSKYTAIVYNYYRAPVEYAFIFIFFAALCFIGGKNGFKSIIGIVSTLICIIFLFVPMIYNGYSPILACLLIVVLTTCTTLFLLDGISAKTISAAFGTILGVVISIIVGIIFGGLSHLSGLNMENAETLSLISTKTDMKVQGLLLTCVIIASLGALLDLSVSIASSIQEVYQSNKKLTVKQLFKSGMNIGKDLMGTMANTLILAFTGSSLNVLVVIYAYNISFTQMINMDIISVEIIEGVAGSLAVVLTVPITAFICSKIIPFVDMKLLEKNEKSINKSAV</sequence>
<protein>
    <submittedName>
        <fullName evidence="2">Uncharacterized conserved membrane protein</fullName>
    </submittedName>
</protein>
<feature type="transmembrane region" description="Helical" evidence="1">
    <location>
        <begin position="355"/>
        <end position="377"/>
    </location>
</feature>
<reference evidence="2 3" key="1">
    <citation type="journal article" date="2001" name="J. Bacteriol.">
        <title>Genome sequence and comparative analysis of the solvent-producing bacterium Clostridium acetobutylicum.</title>
        <authorList>
            <person name="Nolling J."/>
            <person name="Breton G."/>
            <person name="Omelchenko M.V."/>
            <person name="Makarova K.S."/>
            <person name="Zeng Q."/>
            <person name="Gibson R."/>
            <person name="Lee H.M."/>
            <person name="Dubois J."/>
            <person name="Qiu D."/>
            <person name="Hitti J."/>
            <person name="Wolf Y.I."/>
            <person name="Tatusov R.L."/>
            <person name="Sabathe F."/>
            <person name="Doucette-Stamm L."/>
            <person name="Soucaille P."/>
            <person name="Daly M.J."/>
            <person name="Bennett G.N."/>
            <person name="Koonin E.V."/>
            <person name="Smith D.R."/>
        </authorList>
    </citation>
    <scope>NUCLEOTIDE SEQUENCE [LARGE SCALE GENOMIC DNA]</scope>
    <source>
        <strain evidence="3">ATCC 824 / DSM 792 / JCM 1419 / LMG 5710 / VKM B-1787</strain>
    </source>
</reference>
<name>Q97MJ0_CLOAB</name>
<feature type="transmembrane region" description="Helical" evidence="1">
    <location>
        <begin position="7"/>
        <end position="27"/>
    </location>
</feature>
<dbReference type="HOGENOM" id="CLU_028166_4_0_9"/>
<feature type="transmembrane region" description="Helical" evidence="1">
    <location>
        <begin position="317"/>
        <end position="335"/>
    </location>
</feature>
<organism evidence="2 3">
    <name type="scientific">Clostridium acetobutylicum (strain ATCC 824 / DSM 792 / JCM 1419 / IAM 19013 / LMG 5710 / NBRC 13948 / NRRL B-527 / VKM B-1787 / 2291 / W)</name>
    <dbReference type="NCBI Taxonomy" id="272562"/>
    <lineage>
        <taxon>Bacteria</taxon>
        <taxon>Bacillati</taxon>
        <taxon>Bacillota</taxon>
        <taxon>Clostridia</taxon>
        <taxon>Eubacteriales</taxon>
        <taxon>Clostridiaceae</taxon>
        <taxon>Clostridium</taxon>
    </lineage>
</organism>
<feature type="transmembrane region" description="Helical" evidence="1">
    <location>
        <begin position="133"/>
        <end position="150"/>
    </location>
</feature>
<dbReference type="InterPro" id="IPR012507">
    <property type="entry name" value="YibE_F"/>
</dbReference>
<dbReference type="AlphaFoldDB" id="Q97MJ0"/>
<dbReference type="EMBL" id="AE001437">
    <property type="protein sequence ID" value="AAK78188.1"/>
    <property type="molecule type" value="Genomic_DNA"/>
</dbReference>
<keyword evidence="3" id="KW-1185">Reference proteome</keyword>
<dbReference type="KEGG" id="cac:CA_C0206"/>
<feature type="transmembrane region" description="Helical" evidence="1">
    <location>
        <begin position="181"/>
        <end position="200"/>
    </location>
</feature>
<dbReference type="PATRIC" id="fig|272562.8.peg.391"/>
<dbReference type="Pfam" id="PF07907">
    <property type="entry name" value="YibE_F"/>
    <property type="match status" value="1"/>
</dbReference>
<keyword evidence="1" id="KW-1133">Transmembrane helix</keyword>
<keyword evidence="1" id="KW-0812">Transmembrane</keyword>
<dbReference type="Proteomes" id="UP000000814">
    <property type="component" value="Chromosome"/>
</dbReference>
<dbReference type="RefSeq" id="WP_010963530.1">
    <property type="nucleotide sequence ID" value="NC_003030.1"/>
</dbReference>
<proteinExistence type="predicted"/>
<feature type="transmembrane region" description="Helical" evidence="1">
    <location>
        <begin position="157"/>
        <end position="175"/>
    </location>
</feature>
<dbReference type="GeneID" id="44996698"/>
<evidence type="ECO:0000256" key="1">
    <source>
        <dbReference type="SAM" id="Phobius"/>
    </source>
</evidence>
<dbReference type="eggNOG" id="COG5438">
    <property type="taxonomic scope" value="Bacteria"/>
</dbReference>